<accession>A0A8J2U1Y2</accession>
<name>A0A8J2U1Y2_9GAMM</name>
<sequence length="243" mass="27742">MLMNFGALAAEDLKQVLLESDVISIDRRLKIWPECVQGTFRQTSSNSIEMCLDPKDKAKRCEFAVNDALSHTGTYRVAFDFRVTTIDSTDSEWHSYFQVHSFPDKDERWRCPIQALELHSGAFRMFNRWDPTPVSITKSGTCSGAENSIQSRTLFQDLSLTEGDWHHYEQVGRLASIDGGELTVTIDQVEMATIKGPNTFNDQREPFLKFGIYKPTSWRSEQPLCVEYRDIQVTSGDHSNDTN</sequence>
<reference evidence="2" key="1">
    <citation type="journal article" date="2019" name="Int. J. Syst. Evol. Microbiol.">
        <title>The Global Catalogue of Microorganisms (GCM) 10K type strain sequencing project: providing services to taxonomists for standard genome sequencing and annotation.</title>
        <authorList>
            <consortium name="The Broad Institute Genomics Platform"/>
            <consortium name="The Broad Institute Genome Sequencing Center for Infectious Disease"/>
            <person name="Wu L."/>
            <person name="Ma J."/>
        </authorList>
    </citation>
    <scope>NUCLEOTIDE SEQUENCE [LARGE SCALE GENOMIC DNA]</scope>
    <source>
        <strain evidence="2">CGMCC 1.10130</strain>
    </source>
</reference>
<dbReference type="AlphaFoldDB" id="A0A8J2U1Y2"/>
<organism evidence="1 2">
    <name type="scientific">Neiella marina</name>
    <dbReference type="NCBI Taxonomy" id="508461"/>
    <lineage>
        <taxon>Bacteria</taxon>
        <taxon>Pseudomonadati</taxon>
        <taxon>Pseudomonadota</taxon>
        <taxon>Gammaproteobacteria</taxon>
        <taxon>Alteromonadales</taxon>
        <taxon>Echinimonadaceae</taxon>
        <taxon>Neiella</taxon>
    </lineage>
</organism>
<evidence type="ECO:0000313" key="2">
    <source>
        <dbReference type="Proteomes" id="UP000619743"/>
    </source>
</evidence>
<dbReference type="InterPro" id="IPR025975">
    <property type="entry name" value="Polysacc_lyase"/>
</dbReference>
<gene>
    <name evidence="1" type="ORF">GCM10011369_02350</name>
</gene>
<protein>
    <recommendedName>
        <fullName evidence="3">Polysaccharide lyase</fullName>
    </recommendedName>
</protein>
<evidence type="ECO:0008006" key="3">
    <source>
        <dbReference type="Google" id="ProtNLM"/>
    </source>
</evidence>
<comment type="caution">
    <text evidence="1">The sequence shown here is derived from an EMBL/GenBank/DDBJ whole genome shotgun (WGS) entry which is preliminary data.</text>
</comment>
<dbReference type="Proteomes" id="UP000619743">
    <property type="component" value="Unassembled WGS sequence"/>
</dbReference>
<dbReference type="Pfam" id="PF14099">
    <property type="entry name" value="Polysacc_lyase"/>
    <property type="match status" value="1"/>
</dbReference>
<proteinExistence type="predicted"/>
<keyword evidence="2" id="KW-1185">Reference proteome</keyword>
<dbReference type="EMBL" id="BMDX01000001">
    <property type="protein sequence ID" value="GGA64514.1"/>
    <property type="molecule type" value="Genomic_DNA"/>
</dbReference>
<dbReference type="Gene3D" id="2.60.120.200">
    <property type="match status" value="1"/>
</dbReference>
<evidence type="ECO:0000313" key="1">
    <source>
        <dbReference type="EMBL" id="GGA64514.1"/>
    </source>
</evidence>